<protein>
    <submittedName>
        <fullName evidence="8">Undecaprenyl/decaprenyl-phosphate alpha-N-acetylglucosaminyl 1-phosphate transferase</fullName>
    </submittedName>
</protein>
<evidence type="ECO:0000256" key="7">
    <source>
        <dbReference type="SAM" id="Phobius"/>
    </source>
</evidence>
<evidence type="ECO:0000256" key="2">
    <source>
        <dbReference type="ARBA" id="ARBA00022475"/>
    </source>
</evidence>
<feature type="transmembrane region" description="Helical" evidence="7">
    <location>
        <begin position="6"/>
        <end position="31"/>
    </location>
</feature>
<organism evidence="8 9">
    <name type="scientific">Macrococcus armenti</name>
    <dbReference type="NCBI Taxonomy" id="2875764"/>
    <lineage>
        <taxon>Bacteria</taxon>
        <taxon>Bacillati</taxon>
        <taxon>Bacillota</taxon>
        <taxon>Bacilli</taxon>
        <taxon>Bacillales</taxon>
        <taxon>Staphylococcaceae</taxon>
        <taxon>Macrococcus</taxon>
    </lineage>
</organism>
<feature type="transmembrane region" description="Helical" evidence="7">
    <location>
        <begin position="70"/>
        <end position="86"/>
    </location>
</feature>
<dbReference type="GO" id="GO:0016740">
    <property type="term" value="F:transferase activity"/>
    <property type="evidence" value="ECO:0007669"/>
    <property type="project" value="UniProtKB-KW"/>
</dbReference>
<evidence type="ECO:0000256" key="4">
    <source>
        <dbReference type="ARBA" id="ARBA00022692"/>
    </source>
</evidence>
<evidence type="ECO:0000256" key="3">
    <source>
        <dbReference type="ARBA" id="ARBA00022679"/>
    </source>
</evidence>
<feature type="transmembrane region" description="Helical" evidence="7">
    <location>
        <begin position="310"/>
        <end position="331"/>
    </location>
</feature>
<keyword evidence="5 7" id="KW-1133">Transmembrane helix</keyword>
<sequence>MLTIKLIIISAVFSLLLTPLVIKVSYMIGAVDKPNYRKVHKKPVSVLGGVVILCAFLIGMWIGQPVEKEIVPIVIGAILIQLLGLVDDFIDLPAIVKLIGQICIASIVVYHGVTLDLITLPFGIVIQFGIFSIPMTILWIVAVTNAINLVDGLDGLAAGVSGIALATIGFIAIIQQNIFIMMLCSVLIGALLGFLRYNFYPARIFLGDNGALLLGFIIGVLSLLGFKNITLISLFFPIIILAVPFIDMSFAMIRRYRQGKPIMQADKSHLHHKLLELGYTHPQTVLLIYSIAALFSVASIVLYLSSVWGAIIIVILLIITIELIVEFTGLIDDSHQPLLNFMRSIIKR</sequence>
<dbReference type="CDD" id="cd06853">
    <property type="entry name" value="GT_WecA_like"/>
    <property type="match status" value="1"/>
</dbReference>
<dbReference type="Proteomes" id="UP000830343">
    <property type="component" value="Chromosome"/>
</dbReference>
<feature type="transmembrane region" description="Helical" evidence="7">
    <location>
        <begin position="155"/>
        <end position="173"/>
    </location>
</feature>
<proteinExistence type="predicted"/>
<feature type="transmembrane region" description="Helical" evidence="7">
    <location>
        <begin position="285"/>
        <end position="304"/>
    </location>
</feature>
<feature type="transmembrane region" description="Helical" evidence="7">
    <location>
        <begin position="43"/>
        <end position="64"/>
    </location>
</feature>
<evidence type="ECO:0000313" key="9">
    <source>
        <dbReference type="Proteomes" id="UP000830343"/>
    </source>
</evidence>
<name>A0ABY3ZXF7_9STAP</name>
<feature type="transmembrane region" description="Helical" evidence="7">
    <location>
        <begin position="124"/>
        <end position="143"/>
    </location>
</feature>
<accession>A0ABY3ZXF7</accession>
<keyword evidence="6 7" id="KW-0472">Membrane</keyword>
<evidence type="ECO:0000313" key="8">
    <source>
        <dbReference type="EMBL" id="UOB21039.1"/>
    </source>
</evidence>
<reference evidence="8" key="1">
    <citation type="submission" date="2022-03" db="EMBL/GenBank/DDBJ databases">
        <authorList>
            <person name="Vrbovska V."/>
            <person name="Kovarovic V."/>
            <person name="Botka T."/>
            <person name="Pantucek R."/>
        </authorList>
    </citation>
    <scope>NUCLEOTIDE SEQUENCE</scope>
    <source>
        <strain evidence="8">CCM 2609</strain>
    </source>
</reference>
<feature type="transmembrane region" description="Helical" evidence="7">
    <location>
        <begin position="232"/>
        <end position="253"/>
    </location>
</feature>
<dbReference type="Pfam" id="PF00953">
    <property type="entry name" value="Glycos_transf_4"/>
    <property type="match status" value="1"/>
</dbReference>
<gene>
    <name evidence="8" type="ORF">MRZ06_02870</name>
</gene>
<dbReference type="EMBL" id="CP094348">
    <property type="protein sequence ID" value="UOB21039.1"/>
    <property type="molecule type" value="Genomic_DNA"/>
</dbReference>
<dbReference type="InterPro" id="IPR000715">
    <property type="entry name" value="Glycosyl_transferase_4"/>
</dbReference>
<evidence type="ECO:0000256" key="1">
    <source>
        <dbReference type="ARBA" id="ARBA00004651"/>
    </source>
</evidence>
<comment type="subcellular location">
    <subcellularLocation>
        <location evidence="1">Cell membrane</location>
        <topology evidence="1">Multi-pass membrane protein</topology>
    </subcellularLocation>
</comment>
<keyword evidence="3 8" id="KW-0808">Transferase</keyword>
<dbReference type="PANTHER" id="PTHR22926:SF3">
    <property type="entry name" value="UNDECAPRENYL-PHOSPHATE ALPHA-N-ACETYLGLUCOSAMINYL 1-PHOSPHATE TRANSFERASE"/>
    <property type="match status" value="1"/>
</dbReference>
<feature type="transmembrane region" description="Helical" evidence="7">
    <location>
        <begin position="179"/>
        <end position="197"/>
    </location>
</feature>
<reference evidence="8" key="2">
    <citation type="submission" date="2022-04" db="EMBL/GenBank/DDBJ databases">
        <title>Antimicrobial genetic elements in methicillin-resistant Macrococcus armenti.</title>
        <authorList>
            <person name="Keller J.E."/>
            <person name="Schwendener S."/>
            <person name="Pantucek R."/>
            <person name="Perreten V."/>
        </authorList>
    </citation>
    <scope>NUCLEOTIDE SEQUENCE</scope>
    <source>
        <strain evidence="8">CCM 2609</strain>
    </source>
</reference>
<feature type="transmembrane region" description="Helical" evidence="7">
    <location>
        <begin position="209"/>
        <end position="226"/>
    </location>
</feature>
<dbReference type="PANTHER" id="PTHR22926">
    <property type="entry name" value="PHOSPHO-N-ACETYLMURAMOYL-PENTAPEPTIDE-TRANSFERASE"/>
    <property type="match status" value="1"/>
</dbReference>
<evidence type="ECO:0000256" key="5">
    <source>
        <dbReference type="ARBA" id="ARBA00022989"/>
    </source>
</evidence>
<keyword evidence="4 7" id="KW-0812">Transmembrane</keyword>
<dbReference type="RefSeq" id="WP_243366401.1">
    <property type="nucleotide sequence ID" value="NZ_CP094348.1"/>
</dbReference>
<keyword evidence="2" id="KW-1003">Cell membrane</keyword>
<evidence type="ECO:0000256" key="6">
    <source>
        <dbReference type="ARBA" id="ARBA00023136"/>
    </source>
</evidence>
<keyword evidence="9" id="KW-1185">Reference proteome</keyword>